<keyword evidence="6 8" id="KW-0472">Membrane</keyword>
<dbReference type="RefSeq" id="WP_133615049.1">
    <property type="nucleotide sequence ID" value="NZ_SNYW01000013.1"/>
</dbReference>
<feature type="transmembrane region" description="Helical" evidence="8">
    <location>
        <begin position="95"/>
        <end position="113"/>
    </location>
</feature>
<dbReference type="EMBL" id="SNYW01000013">
    <property type="protein sequence ID" value="TDQ78562.1"/>
    <property type="molecule type" value="Genomic_DNA"/>
</dbReference>
<dbReference type="GO" id="GO:0006882">
    <property type="term" value="P:intracellular zinc ion homeostasis"/>
    <property type="evidence" value="ECO:0007669"/>
    <property type="project" value="InterPro"/>
</dbReference>
<feature type="transmembrane region" description="Helical" evidence="8">
    <location>
        <begin position="28"/>
        <end position="51"/>
    </location>
</feature>
<accession>A0A4R6WF78</accession>
<proteinExistence type="predicted"/>
<evidence type="ECO:0000256" key="7">
    <source>
        <dbReference type="SAM" id="MobiDB-lite"/>
    </source>
</evidence>
<feature type="transmembrane region" description="Helical" evidence="8">
    <location>
        <begin position="225"/>
        <end position="243"/>
    </location>
</feature>
<feature type="compositionally biased region" description="Basic residues" evidence="7">
    <location>
        <begin position="154"/>
        <end position="163"/>
    </location>
</feature>
<dbReference type="InterPro" id="IPR027469">
    <property type="entry name" value="Cation_efflux_TMD_sf"/>
</dbReference>
<keyword evidence="4 8" id="KW-1133">Transmembrane helix</keyword>
<protein>
    <submittedName>
        <fullName evidence="10">Cation diffusion facilitator family transporter</fullName>
    </submittedName>
</protein>
<feature type="region of interest" description="Disordered" evidence="7">
    <location>
        <begin position="154"/>
        <end position="185"/>
    </location>
</feature>
<comment type="subcellular location">
    <subcellularLocation>
        <location evidence="1">Membrane</location>
        <topology evidence="1">Multi-pass membrane protein</topology>
    </subcellularLocation>
</comment>
<evidence type="ECO:0000313" key="11">
    <source>
        <dbReference type="Proteomes" id="UP000295783"/>
    </source>
</evidence>
<comment type="caution">
    <text evidence="10">The sequence shown here is derived from an EMBL/GenBank/DDBJ whole genome shotgun (WGS) entry which is preliminary data.</text>
</comment>
<keyword evidence="2" id="KW-0813">Transport</keyword>
<dbReference type="InterPro" id="IPR045316">
    <property type="entry name" value="Msc2-like"/>
</dbReference>
<dbReference type="NCBIfam" id="NF033827">
    <property type="entry name" value="CDF_efflux_DmeF"/>
    <property type="match status" value="1"/>
</dbReference>
<dbReference type="NCBIfam" id="TIGR01297">
    <property type="entry name" value="CDF"/>
    <property type="match status" value="1"/>
</dbReference>
<evidence type="ECO:0000256" key="2">
    <source>
        <dbReference type="ARBA" id="ARBA00022448"/>
    </source>
</evidence>
<feature type="transmembrane region" description="Helical" evidence="8">
    <location>
        <begin position="199"/>
        <end position="219"/>
    </location>
</feature>
<evidence type="ECO:0000256" key="1">
    <source>
        <dbReference type="ARBA" id="ARBA00004141"/>
    </source>
</evidence>
<dbReference type="AlphaFoldDB" id="A0A4R6WF78"/>
<evidence type="ECO:0000256" key="5">
    <source>
        <dbReference type="ARBA" id="ARBA00023065"/>
    </source>
</evidence>
<evidence type="ECO:0000256" key="8">
    <source>
        <dbReference type="SAM" id="Phobius"/>
    </source>
</evidence>
<sequence length="327" mass="35332">MSEISAGRHKNHDFRGRHHARNAGRVKIVLAFSAVMMVGEIVAGHVFGSMALLADGWHMATHLAALGISLIAYVLAERQADNDHFSFGTGKFGDLGAYTSAVVLAMVALGIAWESIDRFFNPQVIAYREAMAVAVLGLVVNAVAAVLLMEHHGHEHGHHHGHGHDHGHTHDPDHRHDHAHDHGHHHQDLNLKSAYVHMLADAATSVMAIAAIGLAWAFGWIGLDPVIGIVGALVILRWAYLLMRSSGATLLDAQPSAELTNAIRDEVEALGDRVTDLHVWRVGPGHLAGIVSIVTAKERNVEFYRAVLTGVAKLSHLTIEVEVAKEA</sequence>
<dbReference type="Pfam" id="PF01545">
    <property type="entry name" value="Cation_efflux"/>
    <property type="match status" value="1"/>
</dbReference>
<keyword evidence="5" id="KW-0406">Ion transport</keyword>
<dbReference type="InterPro" id="IPR058533">
    <property type="entry name" value="Cation_efflux_TM"/>
</dbReference>
<gene>
    <name evidence="10" type="ORF">A8950_3618</name>
</gene>
<dbReference type="InterPro" id="IPR002524">
    <property type="entry name" value="Cation_efflux"/>
</dbReference>
<evidence type="ECO:0000256" key="3">
    <source>
        <dbReference type="ARBA" id="ARBA00022692"/>
    </source>
</evidence>
<evidence type="ECO:0000256" key="4">
    <source>
        <dbReference type="ARBA" id="ARBA00022989"/>
    </source>
</evidence>
<dbReference type="SUPFAM" id="SSF161111">
    <property type="entry name" value="Cation efflux protein transmembrane domain-like"/>
    <property type="match status" value="1"/>
</dbReference>
<feature type="compositionally biased region" description="Basic and acidic residues" evidence="7">
    <location>
        <begin position="164"/>
        <end position="180"/>
    </location>
</feature>
<evidence type="ECO:0000256" key="6">
    <source>
        <dbReference type="ARBA" id="ARBA00023136"/>
    </source>
</evidence>
<organism evidence="10 11">
    <name type="scientific">Dongia mobilis</name>
    <dbReference type="NCBI Taxonomy" id="578943"/>
    <lineage>
        <taxon>Bacteria</taxon>
        <taxon>Pseudomonadati</taxon>
        <taxon>Pseudomonadota</taxon>
        <taxon>Alphaproteobacteria</taxon>
        <taxon>Rhodospirillales</taxon>
        <taxon>Dongiaceae</taxon>
        <taxon>Dongia</taxon>
    </lineage>
</organism>
<dbReference type="PANTHER" id="PTHR45755">
    <property type="match status" value="1"/>
</dbReference>
<dbReference type="GO" id="GO:0016020">
    <property type="term" value="C:membrane"/>
    <property type="evidence" value="ECO:0007669"/>
    <property type="project" value="UniProtKB-SubCell"/>
</dbReference>
<reference evidence="10 11" key="1">
    <citation type="submission" date="2019-03" db="EMBL/GenBank/DDBJ databases">
        <title>Genomic Encyclopedia of Type Strains, Phase III (KMG-III): the genomes of soil and plant-associated and newly described type strains.</title>
        <authorList>
            <person name="Whitman W."/>
        </authorList>
    </citation>
    <scope>NUCLEOTIDE SEQUENCE [LARGE SCALE GENOMIC DNA]</scope>
    <source>
        <strain evidence="10 11">CGMCC 1.7660</strain>
    </source>
</reference>
<keyword evidence="3 8" id="KW-0812">Transmembrane</keyword>
<dbReference type="PANTHER" id="PTHR45755:SF4">
    <property type="entry name" value="ZINC TRANSPORTER 7"/>
    <property type="match status" value="1"/>
</dbReference>
<dbReference type="Gene3D" id="1.20.1510.10">
    <property type="entry name" value="Cation efflux protein transmembrane domain"/>
    <property type="match status" value="1"/>
</dbReference>
<evidence type="ECO:0000259" key="9">
    <source>
        <dbReference type="Pfam" id="PF01545"/>
    </source>
</evidence>
<feature type="domain" description="Cation efflux protein transmembrane" evidence="9">
    <location>
        <begin position="27"/>
        <end position="251"/>
    </location>
</feature>
<feature type="transmembrane region" description="Helical" evidence="8">
    <location>
        <begin position="125"/>
        <end position="148"/>
    </location>
</feature>
<keyword evidence="11" id="KW-1185">Reference proteome</keyword>
<feature type="transmembrane region" description="Helical" evidence="8">
    <location>
        <begin position="57"/>
        <end position="75"/>
    </location>
</feature>
<name>A0A4R6WF78_9PROT</name>
<dbReference type="GO" id="GO:0005385">
    <property type="term" value="F:zinc ion transmembrane transporter activity"/>
    <property type="evidence" value="ECO:0007669"/>
    <property type="project" value="InterPro"/>
</dbReference>
<dbReference type="OrthoDB" id="271709at2"/>
<evidence type="ECO:0000313" key="10">
    <source>
        <dbReference type="EMBL" id="TDQ78562.1"/>
    </source>
</evidence>
<dbReference type="Proteomes" id="UP000295783">
    <property type="component" value="Unassembled WGS sequence"/>
</dbReference>